<sequence>PDFFDETPFTVHGKRRVLGNGVPLPMGRAIARAVAKVVDLV</sequence>
<dbReference type="EMBL" id="BARS01001493">
    <property type="protein sequence ID" value="GAF72563.1"/>
    <property type="molecule type" value="Genomic_DNA"/>
</dbReference>
<gene>
    <name evidence="1" type="ORF">S01H1_02909</name>
</gene>
<name>X0RUV0_9ZZZZ</name>
<comment type="caution">
    <text evidence="1">The sequence shown here is derived from an EMBL/GenBank/DDBJ whole genome shotgun (WGS) entry which is preliminary data.</text>
</comment>
<reference evidence="1" key="1">
    <citation type="journal article" date="2014" name="Front. Microbiol.">
        <title>High frequency of phylogenetically diverse reductive dehalogenase-homologous genes in deep subseafloor sedimentary metagenomes.</title>
        <authorList>
            <person name="Kawai M."/>
            <person name="Futagami T."/>
            <person name="Toyoda A."/>
            <person name="Takaki Y."/>
            <person name="Nishi S."/>
            <person name="Hori S."/>
            <person name="Arai W."/>
            <person name="Tsubouchi T."/>
            <person name="Morono Y."/>
            <person name="Uchiyama I."/>
            <person name="Ito T."/>
            <person name="Fujiyama A."/>
            <person name="Inagaki F."/>
            <person name="Takami H."/>
        </authorList>
    </citation>
    <scope>NUCLEOTIDE SEQUENCE</scope>
    <source>
        <strain evidence="1">Expedition CK06-06</strain>
    </source>
</reference>
<evidence type="ECO:0008006" key="2">
    <source>
        <dbReference type="Google" id="ProtNLM"/>
    </source>
</evidence>
<dbReference type="AlphaFoldDB" id="X0RUV0"/>
<proteinExistence type="predicted"/>
<feature type="non-terminal residue" evidence="1">
    <location>
        <position position="1"/>
    </location>
</feature>
<evidence type="ECO:0000313" key="1">
    <source>
        <dbReference type="EMBL" id="GAF72563.1"/>
    </source>
</evidence>
<organism evidence="1">
    <name type="scientific">marine sediment metagenome</name>
    <dbReference type="NCBI Taxonomy" id="412755"/>
    <lineage>
        <taxon>unclassified sequences</taxon>
        <taxon>metagenomes</taxon>
        <taxon>ecological metagenomes</taxon>
    </lineage>
</organism>
<protein>
    <recommendedName>
        <fullName evidence="2">DNA (cytosine-5-)-methyltransferase</fullName>
    </recommendedName>
</protein>
<accession>X0RUV0</accession>